<dbReference type="AlphaFoldDB" id="A0A6M0QB54"/>
<protein>
    <submittedName>
        <fullName evidence="4">Helix-turn-helix transcriptional regulator</fullName>
    </submittedName>
</protein>
<feature type="domain" description="HTH cro/C1-type" evidence="3">
    <location>
        <begin position="6"/>
        <end position="59"/>
    </location>
</feature>
<dbReference type="PROSITE" id="PS50943">
    <property type="entry name" value="HTH_CROC1"/>
    <property type="match status" value="1"/>
</dbReference>
<dbReference type="SMART" id="SM00530">
    <property type="entry name" value="HTH_XRE"/>
    <property type="match status" value="1"/>
</dbReference>
<evidence type="ECO:0000259" key="3">
    <source>
        <dbReference type="PROSITE" id="PS50943"/>
    </source>
</evidence>
<comment type="caution">
    <text evidence="4">The sequence shown here is derived from an EMBL/GenBank/DDBJ whole genome shotgun (WGS) entry which is preliminary data.</text>
</comment>
<dbReference type="InterPro" id="IPR001387">
    <property type="entry name" value="Cro/C1-type_HTH"/>
</dbReference>
<dbReference type="InterPro" id="IPR010982">
    <property type="entry name" value="Lambda_DNA-bd_dom_sf"/>
</dbReference>
<keyword evidence="1" id="KW-0238">DNA-binding</keyword>
<dbReference type="CDD" id="cd00093">
    <property type="entry name" value="HTH_XRE"/>
    <property type="match status" value="1"/>
</dbReference>
<dbReference type="Pfam" id="PF01381">
    <property type="entry name" value="HTH_3"/>
    <property type="match status" value="1"/>
</dbReference>
<gene>
    <name evidence="4" type="ORF">G4D63_17545</name>
</gene>
<sequence length="405" mass="46944">MLGEQIRKFRKLKKLTLEELAGTELTKGMLSLIENNKAKPSMDSLTYIAERLEVEVSELLEEGNIQELREVLDKAEMIFNKTMDESPDKYKKLISLIQPTVSKLNQGYEAARLLELYGRGLYWEKKDNWQEPCDAAATLYDQMNLTQQRGAIGLFRAIIKFVEHDYETSLDILLKERKEIENNHVFIDGMTKLDLDYHEAMLHFAVGDTTSAKQVMEKAITFSKTNKLFYRIDDLYRLASASALMENDLASHEFYLDKLKQYAEFTDDEKSNLFYQLFNIESLNTLKQDYQLALKQVSSLLVERQHDDLKEWLYLEKGKALLGLGQVEEAIGYFDKIVTPANHHHPFDLSQFYLKDTFKAKCYIELGDTQKALAAAKIAKENFEKLPPSPYKEYSLKVYQELANK</sequence>
<evidence type="ECO:0000313" key="5">
    <source>
        <dbReference type="Proteomes" id="UP000481043"/>
    </source>
</evidence>
<proteinExistence type="predicted"/>
<dbReference type="InterPro" id="IPR050807">
    <property type="entry name" value="TransReg_Diox_bact_type"/>
</dbReference>
<name>A0A6M0QB54_9BACI</name>
<dbReference type="GO" id="GO:0003677">
    <property type="term" value="F:DNA binding"/>
    <property type="evidence" value="ECO:0007669"/>
    <property type="project" value="UniProtKB-KW"/>
</dbReference>
<dbReference type="RefSeq" id="WP_163181169.1">
    <property type="nucleotide sequence ID" value="NZ_JAAIWM010000007.1"/>
</dbReference>
<dbReference type="EMBL" id="JAAIWM010000007">
    <property type="protein sequence ID" value="NEY73542.1"/>
    <property type="molecule type" value="Genomic_DNA"/>
</dbReference>
<dbReference type="SUPFAM" id="SSF48452">
    <property type="entry name" value="TPR-like"/>
    <property type="match status" value="1"/>
</dbReference>
<organism evidence="4 5">
    <name type="scientific">Bacillus mesophilus</name>
    <dbReference type="NCBI Taxonomy" id="1808955"/>
    <lineage>
        <taxon>Bacteria</taxon>
        <taxon>Bacillati</taxon>
        <taxon>Bacillota</taxon>
        <taxon>Bacilli</taxon>
        <taxon>Bacillales</taxon>
        <taxon>Bacillaceae</taxon>
        <taxon>Bacillus</taxon>
    </lineage>
</organism>
<dbReference type="Gene3D" id="1.25.40.10">
    <property type="entry name" value="Tetratricopeptide repeat domain"/>
    <property type="match status" value="2"/>
</dbReference>
<dbReference type="InterPro" id="IPR011990">
    <property type="entry name" value="TPR-like_helical_dom_sf"/>
</dbReference>
<evidence type="ECO:0000256" key="1">
    <source>
        <dbReference type="ARBA" id="ARBA00023125"/>
    </source>
</evidence>
<dbReference type="PANTHER" id="PTHR46797">
    <property type="entry name" value="HTH-TYPE TRANSCRIPTIONAL REGULATOR"/>
    <property type="match status" value="1"/>
</dbReference>
<accession>A0A6M0QB54</accession>
<keyword evidence="5" id="KW-1185">Reference proteome</keyword>
<dbReference type="Proteomes" id="UP000481043">
    <property type="component" value="Unassembled WGS sequence"/>
</dbReference>
<dbReference type="GO" id="GO:0003700">
    <property type="term" value="F:DNA-binding transcription factor activity"/>
    <property type="evidence" value="ECO:0007669"/>
    <property type="project" value="TreeGrafter"/>
</dbReference>
<dbReference type="PANTHER" id="PTHR46797:SF1">
    <property type="entry name" value="METHYLPHOSPHONATE SYNTHASE"/>
    <property type="match status" value="1"/>
</dbReference>
<dbReference type="SUPFAM" id="SSF47413">
    <property type="entry name" value="lambda repressor-like DNA-binding domains"/>
    <property type="match status" value="1"/>
</dbReference>
<reference evidence="4 5" key="1">
    <citation type="submission" date="2020-02" db="EMBL/GenBank/DDBJ databases">
        <title>Bacillus aquiflavi sp. nov., isolated from yellow water of strong flavor Chinese baijiu in Yibin region of China.</title>
        <authorList>
            <person name="Xie J."/>
        </authorList>
    </citation>
    <scope>NUCLEOTIDE SEQUENCE [LARGE SCALE GENOMIC DNA]</scope>
    <source>
        <strain evidence="4 5">SA4</strain>
    </source>
</reference>
<dbReference type="GO" id="GO:0005829">
    <property type="term" value="C:cytosol"/>
    <property type="evidence" value="ECO:0007669"/>
    <property type="project" value="TreeGrafter"/>
</dbReference>
<keyword evidence="2" id="KW-0175">Coiled coil</keyword>
<evidence type="ECO:0000256" key="2">
    <source>
        <dbReference type="SAM" id="Coils"/>
    </source>
</evidence>
<feature type="coiled-coil region" evidence="2">
    <location>
        <begin position="42"/>
        <end position="85"/>
    </location>
</feature>
<evidence type="ECO:0000313" key="4">
    <source>
        <dbReference type="EMBL" id="NEY73542.1"/>
    </source>
</evidence>